<keyword evidence="1" id="KW-1133">Transmembrane helix</keyword>
<sequence length="206" mass="22677">METQQNHALPEEKDLFKLDGGRILRLLRDPLSALRLTEKEWLYGVLGLVASFMGYLIWVLLFGSKLTELIYGFMPFGGLFAPSRMSFEMFSRMFGIGLLSNAALLASLWLTGWWRSGAQPYWKAFLSQIGGIQYAIGAGMLVAGIFSFSFSLSVLVLGISLLSSLVLSVHGGAEASGISKERMSSYLVLSVSLYLVLLGVLMKLIF</sequence>
<feature type="transmembrane region" description="Helical" evidence="1">
    <location>
        <begin position="125"/>
        <end position="146"/>
    </location>
</feature>
<dbReference type="AlphaFoldDB" id="A0A3A1VHG5"/>
<feature type="transmembrane region" description="Helical" evidence="1">
    <location>
        <begin position="185"/>
        <end position="205"/>
    </location>
</feature>
<name>A0A3A1VHG5_9BACL</name>
<feature type="transmembrane region" description="Helical" evidence="1">
    <location>
        <begin position="152"/>
        <end position="173"/>
    </location>
</feature>
<proteinExistence type="predicted"/>
<protein>
    <recommendedName>
        <fullName evidence="4">Yip1 domain-containing protein</fullName>
    </recommendedName>
</protein>
<gene>
    <name evidence="2" type="ORF">D3P08_02090</name>
</gene>
<dbReference type="Proteomes" id="UP000266482">
    <property type="component" value="Unassembled WGS sequence"/>
</dbReference>
<keyword evidence="1" id="KW-0812">Transmembrane</keyword>
<evidence type="ECO:0000313" key="2">
    <source>
        <dbReference type="EMBL" id="RIX60378.1"/>
    </source>
</evidence>
<dbReference type="RefSeq" id="WP_119597753.1">
    <property type="nucleotide sequence ID" value="NZ_QXQA01000001.1"/>
</dbReference>
<feature type="transmembrane region" description="Helical" evidence="1">
    <location>
        <begin position="41"/>
        <end position="62"/>
    </location>
</feature>
<accession>A0A3A1VHG5</accession>
<reference evidence="2 3" key="1">
    <citation type="submission" date="2018-09" db="EMBL/GenBank/DDBJ databases">
        <title>Paenibacillus aracenensis nov. sp. isolated from a cave in southern Spain.</title>
        <authorList>
            <person name="Jurado V."/>
            <person name="Gutierrez-Patricio S."/>
            <person name="Gonzalez-Pimentel J.L."/>
            <person name="Miller A.Z."/>
            <person name="Laiz L."/>
            <person name="Saiz-Jimenez C."/>
        </authorList>
    </citation>
    <scope>NUCLEOTIDE SEQUENCE [LARGE SCALE GENOMIC DNA]</scope>
    <source>
        <strain evidence="2 3">DSM 22867</strain>
    </source>
</reference>
<evidence type="ECO:0008006" key="4">
    <source>
        <dbReference type="Google" id="ProtNLM"/>
    </source>
</evidence>
<evidence type="ECO:0000313" key="3">
    <source>
        <dbReference type="Proteomes" id="UP000266482"/>
    </source>
</evidence>
<comment type="caution">
    <text evidence="2">The sequence shown here is derived from an EMBL/GenBank/DDBJ whole genome shotgun (WGS) entry which is preliminary data.</text>
</comment>
<dbReference type="OrthoDB" id="2604851at2"/>
<dbReference type="EMBL" id="QXQA01000001">
    <property type="protein sequence ID" value="RIX60378.1"/>
    <property type="molecule type" value="Genomic_DNA"/>
</dbReference>
<keyword evidence="1" id="KW-0472">Membrane</keyword>
<keyword evidence="3" id="KW-1185">Reference proteome</keyword>
<feature type="transmembrane region" description="Helical" evidence="1">
    <location>
        <begin position="93"/>
        <end position="113"/>
    </location>
</feature>
<organism evidence="2 3">
    <name type="scientific">Paenibacillus nanensis</name>
    <dbReference type="NCBI Taxonomy" id="393251"/>
    <lineage>
        <taxon>Bacteria</taxon>
        <taxon>Bacillati</taxon>
        <taxon>Bacillota</taxon>
        <taxon>Bacilli</taxon>
        <taxon>Bacillales</taxon>
        <taxon>Paenibacillaceae</taxon>
        <taxon>Paenibacillus</taxon>
    </lineage>
</organism>
<evidence type="ECO:0000256" key="1">
    <source>
        <dbReference type="SAM" id="Phobius"/>
    </source>
</evidence>